<dbReference type="Pfam" id="PF10103">
    <property type="entry name" value="Zincin_2"/>
    <property type="match status" value="1"/>
</dbReference>
<dbReference type="NCBIfam" id="TIGR03624">
    <property type="entry name" value="putative hydrolase"/>
    <property type="match status" value="1"/>
</dbReference>
<dbReference type="InterPro" id="IPR018766">
    <property type="entry name" value="Zinicin_2"/>
</dbReference>
<gene>
    <name evidence="1" type="ORF">UFOPK1572_00987</name>
    <name evidence="2" type="ORF">UFOPK2169_01687</name>
</gene>
<sequence length="392" mass="42779">MADGDDFPPLPFGGMPFFNDMMRAMSQQGPLNWDLAQQFAQLGAVGDEADPEPQASTRIEYNTLADIADMHVRQVAGSVTTTSSVRPEILTTTRARWAHRTLTDLRPLFTDLATALSTRTSVEEPSDDPFASMLSNLSTMMAPAMMGMSIGSMVGALASHALGQYELPLARPDAREILIVSSSVDTFAKEWDIAQDDMRMWVLIHELASHLVLASPAVTDGLMVLIRQHVSAFRPDPKAVMDSIGELDLNNAEAMENIQKIFSDPMILMGAVRTPEQENLAPLLDAHVAAISAYIDFIVDSVGTRLLGAQASIAEAVRRRRVEYGTDAVLIERLLGVSSTRTQQARGRAFVQGVLERADTETLARLTESPTHLPTPNELEAPGLWLARLEIS</sequence>
<organism evidence="2">
    <name type="scientific">freshwater metagenome</name>
    <dbReference type="NCBI Taxonomy" id="449393"/>
    <lineage>
        <taxon>unclassified sequences</taxon>
        <taxon>metagenomes</taxon>
        <taxon>ecological metagenomes</taxon>
    </lineage>
</organism>
<dbReference type="InterPro" id="IPR042271">
    <property type="entry name" value="Zinicin_2_N"/>
</dbReference>
<dbReference type="PANTHER" id="PTHR39420:SF2">
    <property type="entry name" value="HYDROLASE"/>
    <property type="match status" value="1"/>
</dbReference>
<dbReference type="AlphaFoldDB" id="A0A6J6LX71"/>
<accession>A0A6J6LX71</accession>
<protein>
    <submittedName>
        <fullName evidence="2">Unannotated protein</fullName>
    </submittedName>
</protein>
<reference evidence="2" key="1">
    <citation type="submission" date="2020-05" db="EMBL/GenBank/DDBJ databases">
        <authorList>
            <person name="Chiriac C."/>
            <person name="Salcher M."/>
            <person name="Ghai R."/>
            <person name="Kavagutti S V."/>
        </authorList>
    </citation>
    <scope>NUCLEOTIDE SEQUENCE</scope>
</reference>
<evidence type="ECO:0000313" key="1">
    <source>
        <dbReference type="EMBL" id="CAB4563597.1"/>
    </source>
</evidence>
<dbReference type="PANTHER" id="PTHR39420">
    <property type="match status" value="1"/>
</dbReference>
<dbReference type="EMBL" id="CAEZTC010000122">
    <property type="protein sequence ID" value="CAB4563597.1"/>
    <property type="molecule type" value="Genomic_DNA"/>
</dbReference>
<dbReference type="SUPFAM" id="SSF55486">
    <property type="entry name" value="Metalloproteases ('zincins'), catalytic domain"/>
    <property type="match status" value="1"/>
</dbReference>
<evidence type="ECO:0000313" key="2">
    <source>
        <dbReference type="EMBL" id="CAB4665538.1"/>
    </source>
</evidence>
<dbReference type="Gene3D" id="1.20.150.30">
    <property type="entry name" value="Zincin-like metallopeptidase, N-terminal domain"/>
    <property type="match status" value="1"/>
</dbReference>
<name>A0A6J6LX71_9ZZZZ</name>
<proteinExistence type="predicted"/>
<dbReference type="EMBL" id="CAEZWE010000103">
    <property type="protein sequence ID" value="CAB4665538.1"/>
    <property type="molecule type" value="Genomic_DNA"/>
</dbReference>